<reference evidence="6 7" key="1">
    <citation type="submission" date="2020-08" db="EMBL/GenBank/DDBJ databases">
        <title>Genome public.</title>
        <authorList>
            <person name="Liu C."/>
            <person name="Sun Q."/>
        </authorList>
    </citation>
    <scope>NUCLEOTIDE SEQUENCE [LARGE SCALE GENOMIC DNA]</scope>
    <source>
        <strain evidence="6 7">NSJ-10</strain>
    </source>
</reference>
<keyword evidence="4" id="KW-0406">Ion transport</keyword>
<keyword evidence="5" id="KW-0066">ATP synthesis</keyword>
<evidence type="ECO:0000256" key="4">
    <source>
        <dbReference type="ARBA" id="ARBA00023065"/>
    </source>
</evidence>
<organism evidence="6 7">
    <name type="scientific">Coprococcus hominis</name>
    <name type="common">ex Liu et al. 2022</name>
    <dbReference type="NCBI Taxonomy" id="2763039"/>
    <lineage>
        <taxon>Bacteria</taxon>
        <taxon>Bacillati</taxon>
        <taxon>Bacillota</taxon>
        <taxon>Clostridia</taxon>
        <taxon>Lachnospirales</taxon>
        <taxon>Lachnospiraceae</taxon>
        <taxon>Coprococcus</taxon>
    </lineage>
</organism>
<dbReference type="EMBL" id="JACOOX010000002">
    <property type="protein sequence ID" value="MBC5661803.1"/>
    <property type="molecule type" value="Genomic_DNA"/>
</dbReference>
<evidence type="ECO:0000313" key="6">
    <source>
        <dbReference type="EMBL" id="MBC5661803.1"/>
    </source>
</evidence>
<evidence type="ECO:0000256" key="5">
    <source>
        <dbReference type="ARBA" id="ARBA00023310"/>
    </source>
</evidence>
<dbReference type="AlphaFoldDB" id="A0A8I0AN76"/>
<dbReference type="Gene3D" id="3.30.2320.30">
    <property type="entry name" value="ATP synthase, E subunit, C-terminal"/>
    <property type="match status" value="1"/>
</dbReference>
<evidence type="ECO:0000256" key="1">
    <source>
        <dbReference type="ARBA" id="ARBA00005901"/>
    </source>
</evidence>
<keyword evidence="2" id="KW-0813">Transport</keyword>
<dbReference type="Pfam" id="PF01991">
    <property type="entry name" value="vATP-synt_E"/>
    <property type="match status" value="1"/>
</dbReference>
<sequence>MTGLEKIVEQILEEANTQSDMILEDAQKKADQIIEDAKVEADKIKAGSAEKVSHVKADGMARAKSSADLKKRQTVLKAKQEIINEVIGKAYNGMIDMEVDRYFHMMERMIGNAVQPKSGQISFSAKDMERLPAGFAKRVSEIAKAHGGDLTLADKASDIDGGFILIYGGIEENCSLAAMFHAQKEEMADKLNSLLFT</sequence>
<comment type="caution">
    <text evidence="6">The sequence shown here is derived from an EMBL/GenBank/DDBJ whole genome shotgun (WGS) entry which is preliminary data.</text>
</comment>
<evidence type="ECO:0000313" key="7">
    <source>
        <dbReference type="Proteomes" id="UP000615234"/>
    </source>
</evidence>
<dbReference type="Gene3D" id="1.20.5.620">
    <property type="entry name" value="F1F0 ATP synthase subunit B, membrane domain"/>
    <property type="match status" value="1"/>
</dbReference>
<protein>
    <submittedName>
        <fullName evidence="6">Archaeal/vacuolar-type H+-ATPase subunit E</fullName>
    </submittedName>
</protein>
<dbReference type="Proteomes" id="UP000615234">
    <property type="component" value="Unassembled WGS sequence"/>
</dbReference>
<dbReference type="SUPFAM" id="SSF160527">
    <property type="entry name" value="V-type ATPase subunit E-like"/>
    <property type="match status" value="1"/>
</dbReference>
<accession>A0A8I0AN76</accession>
<gene>
    <name evidence="6" type="ORF">H8S09_02665</name>
</gene>
<dbReference type="InterPro" id="IPR038495">
    <property type="entry name" value="ATPase_E_C"/>
</dbReference>
<dbReference type="SUPFAM" id="SSF81573">
    <property type="entry name" value="F1F0 ATP synthase subunit B, membrane domain"/>
    <property type="match status" value="1"/>
</dbReference>
<proteinExistence type="inferred from homology"/>
<keyword evidence="7" id="KW-1185">Reference proteome</keyword>
<dbReference type="InterPro" id="IPR002842">
    <property type="entry name" value="ATPase_V1_Esu"/>
</dbReference>
<keyword evidence="3" id="KW-0375">Hydrogen ion transport</keyword>
<evidence type="ECO:0000256" key="2">
    <source>
        <dbReference type="ARBA" id="ARBA00022448"/>
    </source>
</evidence>
<dbReference type="GO" id="GO:0033178">
    <property type="term" value="C:proton-transporting two-sector ATPase complex, catalytic domain"/>
    <property type="evidence" value="ECO:0007669"/>
    <property type="project" value="InterPro"/>
</dbReference>
<dbReference type="RefSeq" id="WP_021944907.1">
    <property type="nucleotide sequence ID" value="NZ_JACOOX010000002.1"/>
</dbReference>
<dbReference type="InterPro" id="IPR028987">
    <property type="entry name" value="ATP_synth_B-like_membr_sf"/>
</dbReference>
<dbReference type="GO" id="GO:0046961">
    <property type="term" value="F:proton-transporting ATPase activity, rotational mechanism"/>
    <property type="evidence" value="ECO:0007669"/>
    <property type="project" value="InterPro"/>
</dbReference>
<dbReference type="GO" id="GO:0006754">
    <property type="term" value="P:ATP biosynthetic process"/>
    <property type="evidence" value="ECO:0007669"/>
    <property type="project" value="UniProtKB-KW"/>
</dbReference>
<evidence type="ECO:0000256" key="3">
    <source>
        <dbReference type="ARBA" id="ARBA00022781"/>
    </source>
</evidence>
<comment type="similarity">
    <text evidence="1">Belongs to the V-ATPase E subunit family.</text>
</comment>
<name>A0A8I0AN76_9FIRM</name>